<name>A0A8S1Y7Y0_9CILI</name>
<proteinExistence type="predicted"/>
<evidence type="ECO:0000313" key="1">
    <source>
        <dbReference type="EMBL" id="CAD8209453.1"/>
    </source>
</evidence>
<accession>A0A8S1Y7Y0</accession>
<evidence type="ECO:0000313" key="2">
    <source>
        <dbReference type="Proteomes" id="UP000689195"/>
    </source>
</evidence>
<keyword evidence="2" id="KW-1185">Reference proteome</keyword>
<protein>
    <submittedName>
        <fullName evidence="1">Uncharacterized protein</fullName>
    </submittedName>
</protein>
<gene>
    <name evidence="1" type="ORF">PPENT_87.1.T1540131</name>
</gene>
<dbReference type="Proteomes" id="UP000689195">
    <property type="component" value="Unassembled WGS sequence"/>
</dbReference>
<comment type="caution">
    <text evidence="1">The sequence shown here is derived from an EMBL/GenBank/DDBJ whole genome shotgun (WGS) entry which is preliminary data.</text>
</comment>
<dbReference type="AlphaFoldDB" id="A0A8S1Y7Y0"/>
<dbReference type="EMBL" id="CAJJDO010000154">
    <property type="protein sequence ID" value="CAD8209453.1"/>
    <property type="molecule type" value="Genomic_DNA"/>
</dbReference>
<sequence>MRLGLSIQNIQSIQSQIIKLKIQAYYCDQSKEEILQKLEKITQQSGISWSFNSKHLPNKELSVNVLFLQQIDFKRKLNLLIQLKGKSEKKKIFLSPKEKSSQILRIKQVNEKKQQDKTILKVMKLFQKKQVMLECC</sequence>
<reference evidence="1" key="1">
    <citation type="submission" date="2021-01" db="EMBL/GenBank/DDBJ databases">
        <authorList>
            <consortium name="Genoscope - CEA"/>
            <person name="William W."/>
        </authorList>
    </citation>
    <scope>NUCLEOTIDE SEQUENCE</scope>
</reference>
<organism evidence="1 2">
    <name type="scientific">Paramecium pentaurelia</name>
    <dbReference type="NCBI Taxonomy" id="43138"/>
    <lineage>
        <taxon>Eukaryota</taxon>
        <taxon>Sar</taxon>
        <taxon>Alveolata</taxon>
        <taxon>Ciliophora</taxon>
        <taxon>Intramacronucleata</taxon>
        <taxon>Oligohymenophorea</taxon>
        <taxon>Peniculida</taxon>
        <taxon>Parameciidae</taxon>
        <taxon>Paramecium</taxon>
    </lineage>
</organism>